<dbReference type="Proteomes" id="UP001056120">
    <property type="component" value="Linkage Group LG04"/>
</dbReference>
<dbReference type="EMBL" id="CM042021">
    <property type="protein sequence ID" value="KAI3819478.1"/>
    <property type="molecule type" value="Genomic_DNA"/>
</dbReference>
<comment type="caution">
    <text evidence="1">The sequence shown here is derived from an EMBL/GenBank/DDBJ whole genome shotgun (WGS) entry which is preliminary data.</text>
</comment>
<evidence type="ECO:0000313" key="2">
    <source>
        <dbReference type="Proteomes" id="UP001056120"/>
    </source>
</evidence>
<reference evidence="1 2" key="2">
    <citation type="journal article" date="2022" name="Mol. Ecol. Resour.">
        <title>The genomes of chicory, endive, great burdock and yacon provide insights into Asteraceae paleo-polyploidization history and plant inulin production.</title>
        <authorList>
            <person name="Fan W."/>
            <person name="Wang S."/>
            <person name="Wang H."/>
            <person name="Wang A."/>
            <person name="Jiang F."/>
            <person name="Liu H."/>
            <person name="Zhao H."/>
            <person name="Xu D."/>
            <person name="Zhang Y."/>
        </authorList>
    </citation>
    <scope>NUCLEOTIDE SEQUENCE [LARGE SCALE GENOMIC DNA]</scope>
    <source>
        <strain evidence="2">cv. Yunnan</strain>
        <tissue evidence="1">Leaves</tissue>
    </source>
</reference>
<evidence type="ECO:0000313" key="1">
    <source>
        <dbReference type="EMBL" id="KAI3819478.1"/>
    </source>
</evidence>
<protein>
    <submittedName>
        <fullName evidence="1">Uncharacterized protein</fullName>
    </submittedName>
</protein>
<reference evidence="2" key="1">
    <citation type="journal article" date="2022" name="Mol. Ecol. Resour.">
        <title>The genomes of chicory, endive, great burdock and yacon provide insights into Asteraceae palaeo-polyploidization history and plant inulin production.</title>
        <authorList>
            <person name="Fan W."/>
            <person name="Wang S."/>
            <person name="Wang H."/>
            <person name="Wang A."/>
            <person name="Jiang F."/>
            <person name="Liu H."/>
            <person name="Zhao H."/>
            <person name="Xu D."/>
            <person name="Zhang Y."/>
        </authorList>
    </citation>
    <scope>NUCLEOTIDE SEQUENCE [LARGE SCALE GENOMIC DNA]</scope>
    <source>
        <strain evidence="2">cv. Yunnan</strain>
    </source>
</reference>
<organism evidence="1 2">
    <name type="scientific">Smallanthus sonchifolius</name>
    <dbReference type="NCBI Taxonomy" id="185202"/>
    <lineage>
        <taxon>Eukaryota</taxon>
        <taxon>Viridiplantae</taxon>
        <taxon>Streptophyta</taxon>
        <taxon>Embryophyta</taxon>
        <taxon>Tracheophyta</taxon>
        <taxon>Spermatophyta</taxon>
        <taxon>Magnoliopsida</taxon>
        <taxon>eudicotyledons</taxon>
        <taxon>Gunneridae</taxon>
        <taxon>Pentapetalae</taxon>
        <taxon>asterids</taxon>
        <taxon>campanulids</taxon>
        <taxon>Asterales</taxon>
        <taxon>Asteraceae</taxon>
        <taxon>Asteroideae</taxon>
        <taxon>Heliantheae alliance</taxon>
        <taxon>Millerieae</taxon>
        <taxon>Smallanthus</taxon>
    </lineage>
</organism>
<proteinExistence type="predicted"/>
<sequence>MKNLLHPFFVVIAIVENTEYLPIEGLATFNKATAELSFGADNPVLHQQRVATIKGLSGTGPLRVAAAPNEVISKLIIWCFKIMSAGTGSERKILRIKDIDRECSMCRANRDDNSTGRISGAHLNPSLTIAFAALHHFPGPKSLPTSWLKFQPPYVLHLLSKVFFTPLCLVVLRFLQLAPVKLLPLSSLLLSISCLLSQLLRLIRVLWENWQVLQLELLLCSTFLLLGNHAVAR</sequence>
<accession>A0ACB9JHR1</accession>
<gene>
    <name evidence="1" type="ORF">L1987_13317</name>
</gene>
<name>A0ACB9JHR1_9ASTR</name>
<keyword evidence="2" id="KW-1185">Reference proteome</keyword>